<protein>
    <submittedName>
        <fullName evidence="3">S26 family signal peptidase</fullName>
    </submittedName>
</protein>
<reference evidence="3 4" key="1">
    <citation type="submission" date="2019-08" db="EMBL/GenBank/DDBJ databases">
        <title>Bacillus genomes from the desert of Cuatro Cienegas, Coahuila.</title>
        <authorList>
            <person name="Olmedo-Alvarez G."/>
        </authorList>
    </citation>
    <scope>NUCLEOTIDE SEQUENCE [LARGE SCALE GENOMIC DNA]</scope>
    <source>
        <strain evidence="3 4">CH40_1T</strain>
    </source>
</reference>
<keyword evidence="1" id="KW-0378">Hydrolase</keyword>
<dbReference type="GO" id="GO:0016020">
    <property type="term" value="C:membrane"/>
    <property type="evidence" value="ECO:0007669"/>
    <property type="project" value="InterPro"/>
</dbReference>
<dbReference type="SUPFAM" id="SSF51306">
    <property type="entry name" value="LexA/Signal peptidase"/>
    <property type="match status" value="1"/>
</dbReference>
<dbReference type="PROSITE" id="PS00761">
    <property type="entry name" value="SPASE_I_3"/>
    <property type="match status" value="1"/>
</dbReference>
<evidence type="ECO:0000313" key="3">
    <source>
        <dbReference type="EMBL" id="TYR77066.1"/>
    </source>
</evidence>
<dbReference type="Proteomes" id="UP000323317">
    <property type="component" value="Unassembled WGS sequence"/>
</dbReference>
<accession>A0A5D4KJB4</accession>
<feature type="domain" description="Peptidase S26" evidence="2">
    <location>
        <begin position="15"/>
        <end position="59"/>
    </location>
</feature>
<evidence type="ECO:0000259" key="2">
    <source>
        <dbReference type="Pfam" id="PF10502"/>
    </source>
</evidence>
<dbReference type="InterPro" id="IPR036286">
    <property type="entry name" value="LexA/Signal_pep-like_sf"/>
</dbReference>
<dbReference type="Pfam" id="PF10502">
    <property type="entry name" value="Peptidase_S26"/>
    <property type="match status" value="1"/>
</dbReference>
<dbReference type="Gene3D" id="2.10.109.10">
    <property type="entry name" value="Umud Fragment, subunit A"/>
    <property type="match status" value="1"/>
</dbReference>
<dbReference type="InterPro" id="IPR019533">
    <property type="entry name" value="Peptidase_S26"/>
</dbReference>
<dbReference type="EMBL" id="VTEH01000002">
    <property type="protein sequence ID" value="TYR77066.1"/>
    <property type="molecule type" value="Genomic_DNA"/>
</dbReference>
<evidence type="ECO:0000313" key="4">
    <source>
        <dbReference type="Proteomes" id="UP000323317"/>
    </source>
</evidence>
<dbReference type="GO" id="GO:0006465">
    <property type="term" value="P:signal peptide processing"/>
    <property type="evidence" value="ECO:0007669"/>
    <property type="project" value="InterPro"/>
</dbReference>
<dbReference type="GO" id="GO:0004252">
    <property type="term" value="F:serine-type endopeptidase activity"/>
    <property type="evidence" value="ECO:0007669"/>
    <property type="project" value="InterPro"/>
</dbReference>
<organism evidence="3 4">
    <name type="scientific">Rossellomorea vietnamensis</name>
    <dbReference type="NCBI Taxonomy" id="218284"/>
    <lineage>
        <taxon>Bacteria</taxon>
        <taxon>Bacillati</taxon>
        <taxon>Bacillota</taxon>
        <taxon>Bacilli</taxon>
        <taxon>Bacillales</taxon>
        <taxon>Bacillaceae</taxon>
        <taxon>Rossellomorea</taxon>
    </lineage>
</organism>
<name>A0A5D4KJB4_9BACI</name>
<sequence length="64" mass="7350">MDEQNATYDEESFREYFSRDIEEVELADNEVFVLGDNGWRSLDSSVFGPLSIENIEGKVLGMKQ</sequence>
<comment type="caution">
    <text evidence="3">The sequence shown here is derived from an EMBL/GenBank/DDBJ whole genome shotgun (WGS) entry which is preliminary data.</text>
</comment>
<gene>
    <name evidence="3" type="ORF">FZC79_05060</name>
</gene>
<dbReference type="AlphaFoldDB" id="A0A5D4KJB4"/>
<dbReference type="InterPro" id="IPR019758">
    <property type="entry name" value="Pept_S26A_signal_pept_1_CS"/>
</dbReference>
<proteinExistence type="predicted"/>
<dbReference type="CDD" id="cd06530">
    <property type="entry name" value="S26_SPase_I"/>
    <property type="match status" value="1"/>
</dbReference>
<evidence type="ECO:0000256" key="1">
    <source>
        <dbReference type="ARBA" id="ARBA00022801"/>
    </source>
</evidence>